<evidence type="ECO:0000313" key="4">
    <source>
        <dbReference type="Proteomes" id="UP000192923"/>
    </source>
</evidence>
<evidence type="ECO:0000313" key="3">
    <source>
        <dbReference type="EMBL" id="SMF97762.1"/>
    </source>
</evidence>
<dbReference type="OrthoDB" id="581516at2"/>
<keyword evidence="4" id="KW-1185">Reference proteome</keyword>
<dbReference type="PANTHER" id="PTHR38463:SF1">
    <property type="entry name" value="STRESS RESPONSE PROTEIN YSNF"/>
    <property type="match status" value="1"/>
</dbReference>
<feature type="domain" description="DUF2382" evidence="2">
    <location>
        <begin position="157"/>
        <end position="267"/>
    </location>
</feature>
<dbReference type="EMBL" id="FXAM01000004">
    <property type="protein sequence ID" value="SMF97762.1"/>
    <property type="molecule type" value="Genomic_DNA"/>
</dbReference>
<dbReference type="Pfam" id="PF09557">
    <property type="entry name" value="DUF2382"/>
    <property type="match status" value="1"/>
</dbReference>
<dbReference type="PANTHER" id="PTHR38463">
    <property type="entry name" value="STRESS RESPONSE PROTEIN YSNF"/>
    <property type="match status" value="1"/>
</dbReference>
<dbReference type="STRING" id="1760988.SAMN02949497_0018"/>
<protein>
    <submittedName>
        <fullName evidence="3">Conserved domain-containing protein</fullName>
    </submittedName>
</protein>
<organism evidence="3 4">
    <name type="scientific">Methylomagnum ishizawai</name>
    <dbReference type="NCBI Taxonomy" id="1760988"/>
    <lineage>
        <taxon>Bacteria</taxon>
        <taxon>Pseudomonadati</taxon>
        <taxon>Pseudomonadota</taxon>
        <taxon>Gammaproteobacteria</taxon>
        <taxon>Methylococcales</taxon>
        <taxon>Methylococcaceae</taxon>
        <taxon>Methylomagnum</taxon>
    </lineage>
</organism>
<gene>
    <name evidence="3" type="ORF">SAMN02949497_0018</name>
</gene>
<dbReference type="AlphaFoldDB" id="A0A1Y6DBY7"/>
<evidence type="ECO:0000256" key="1">
    <source>
        <dbReference type="SAM" id="MobiDB-lite"/>
    </source>
</evidence>
<dbReference type="Proteomes" id="UP000192923">
    <property type="component" value="Unassembled WGS sequence"/>
</dbReference>
<evidence type="ECO:0000259" key="2">
    <source>
        <dbReference type="Pfam" id="PF09557"/>
    </source>
</evidence>
<feature type="compositionally biased region" description="Basic and acidic residues" evidence="1">
    <location>
        <begin position="254"/>
        <end position="265"/>
    </location>
</feature>
<sequence length="285" mass="30833">MTNTVVGLLDQRAGAEEAVDDLVAEGFDQNHIRIVANDQAFAAQGQTGQEKESGFHSLMVKLGFLEERRQQLGWPPEDVGYYAEGVRRGGVVVTVDVANPEEVDRAVEILEEHGAVDIQERAQQWMRSGWNGPGTGTATATAGAPGGYVREGGGTRIPVVEEELKVGKRAVEQGGVRVYSRVSETPVSETVSLREEHVNIERHPVDRPLAPGETGAFKESVVELTEMAEEAVIAKQAQVVEEVVVSKGVTERTETVHDTVRRTQVEVENLPPGPATGQTKPKPKS</sequence>
<reference evidence="3 4" key="1">
    <citation type="submission" date="2016-12" db="EMBL/GenBank/DDBJ databases">
        <authorList>
            <person name="Song W.-J."/>
            <person name="Kurnit D.M."/>
        </authorList>
    </citation>
    <scope>NUCLEOTIDE SEQUENCE [LARGE SCALE GENOMIC DNA]</scope>
    <source>
        <strain evidence="3 4">175</strain>
    </source>
</reference>
<dbReference type="InterPro" id="IPR052967">
    <property type="entry name" value="Stress_Response_Assoc"/>
</dbReference>
<proteinExistence type="predicted"/>
<accession>A0A1Y6DBY7</accession>
<dbReference type="InterPro" id="IPR019060">
    <property type="entry name" value="DUF2382"/>
</dbReference>
<feature type="region of interest" description="Disordered" evidence="1">
    <location>
        <begin position="254"/>
        <end position="285"/>
    </location>
</feature>
<name>A0A1Y6DBY7_9GAMM</name>
<dbReference type="RefSeq" id="WP_085216781.1">
    <property type="nucleotide sequence ID" value="NZ_FXAM01000004.1"/>
</dbReference>